<organism evidence="2 3">
    <name type="scientific">Sulfidibacter corallicola</name>
    <dbReference type="NCBI Taxonomy" id="2818388"/>
    <lineage>
        <taxon>Bacteria</taxon>
        <taxon>Pseudomonadati</taxon>
        <taxon>Acidobacteriota</taxon>
        <taxon>Holophagae</taxon>
        <taxon>Acanthopleuribacterales</taxon>
        <taxon>Acanthopleuribacteraceae</taxon>
        <taxon>Sulfidibacter</taxon>
    </lineage>
</organism>
<dbReference type="RefSeq" id="WP_237382027.1">
    <property type="nucleotide sequence ID" value="NZ_CP071793.1"/>
</dbReference>
<evidence type="ECO:0000313" key="2">
    <source>
        <dbReference type="EMBL" id="QTD51914.1"/>
    </source>
</evidence>
<proteinExistence type="predicted"/>
<dbReference type="Proteomes" id="UP000663929">
    <property type="component" value="Chromosome"/>
</dbReference>
<dbReference type="AlphaFoldDB" id="A0A8A4TRX2"/>
<name>A0A8A4TRX2_SULCO</name>
<feature type="compositionally biased region" description="Low complexity" evidence="1">
    <location>
        <begin position="131"/>
        <end position="142"/>
    </location>
</feature>
<dbReference type="EMBL" id="CP071793">
    <property type="protein sequence ID" value="QTD51914.1"/>
    <property type="molecule type" value="Genomic_DNA"/>
</dbReference>
<feature type="compositionally biased region" description="Basic and acidic residues" evidence="1">
    <location>
        <begin position="151"/>
        <end position="164"/>
    </location>
</feature>
<sequence>MAEQERPLMDRIWEFTKDISVKVSRKAEKHWKINTLRVEIASIRHRINVKYKELGRYVYESVKSGALEEDAYKATLQEFFDDLAKLENEIVNRENRIEILEQEMREEAEEEGDLDLTPTDPTPKSDDTTEEAPAAEAAVPNEPEGEDSPETAEKKADTSTEDAK</sequence>
<feature type="region of interest" description="Disordered" evidence="1">
    <location>
        <begin position="101"/>
        <end position="164"/>
    </location>
</feature>
<protein>
    <submittedName>
        <fullName evidence="2">Uncharacterized protein</fullName>
    </submittedName>
</protein>
<evidence type="ECO:0000256" key="1">
    <source>
        <dbReference type="SAM" id="MobiDB-lite"/>
    </source>
</evidence>
<keyword evidence="3" id="KW-1185">Reference proteome</keyword>
<dbReference type="KEGG" id="scor:J3U87_05530"/>
<evidence type="ECO:0000313" key="3">
    <source>
        <dbReference type="Proteomes" id="UP000663929"/>
    </source>
</evidence>
<reference evidence="2" key="1">
    <citation type="submission" date="2021-03" db="EMBL/GenBank/DDBJ databases">
        <title>Acanthopleuribacteraceae sp. M133.</title>
        <authorList>
            <person name="Wang G."/>
        </authorList>
    </citation>
    <scope>NUCLEOTIDE SEQUENCE</scope>
    <source>
        <strain evidence="2">M133</strain>
    </source>
</reference>
<accession>A0A8A4TRX2</accession>
<gene>
    <name evidence="2" type="ORF">J3U87_05530</name>
</gene>